<gene>
    <name evidence="2" type="ORF">H3H51_04470</name>
</gene>
<reference evidence="2 3" key="1">
    <citation type="submission" date="2020-08" db="EMBL/GenBank/DDBJ databases">
        <authorList>
            <person name="Kim C.M."/>
        </authorList>
    </citation>
    <scope>NUCLEOTIDE SEQUENCE [LARGE SCALE GENOMIC DNA]</scope>
    <source>
        <strain evidence="2 3">UL070</strain>
    </source>
</reference>
<sequence>MKFLASAFMICASALVSAEPLFPQHKSCMAGKDKANDCAIILDENGFLVNVSTGAKISATPEPMGTISSNWLYRYGDKYILENQNFSSSKTRQWVTFGYDKEKIFVDRIYSFSLEISMQSGPTWYGYECRGNFIHVVDHAGSSLSELATASICGEAVGENVKVKKEATPATAGGALAVTIPVYTAKKISGAATYLFMENNEPDIFRMACYSNCALQPKYNSVLYVGRIAKSAWFISDLQEKACQTSGWYKYKNSSEKIAFDGCIEGGVMRLTEYLSGTKKERAQFFGQADGDGYKGEWVSKSGDNKKFNFFMFPLTAY</sequence>
<dbReference type="RefSeq" id="WP_183087801.1">
    <property type="nucleotide sequence ID" value="NZ_JACJUD010000001.1"/>
</dbReference>
<evidence type="ECO:0008006" key="4">
    <source>
        <dbReference type="Google" id="ProtNLM"/>
    </source>
</evidence>
<proteinExistence type="predicted"/>
<organism evidence="2 3">
    <name type="scientific">Aquipseudomonas ullengensis</name>
    <dbReference type="NCBI Taxonomy" id="2759166"/>
    <lineage>
        <taxon>Bacteria</taxon>
        <taxon>Pseudomonadati</taxon>
        <taxon>Pseudomonadota</taxon>
        <taxon>Gammaproteobacteria</taxon>
        <taxon>Pseudomonadales</taxon>
        <taxon>Pseudomonadaceae</taxon>
        <taxon>Aquipseudomonas</taxon>
    </lineage>
</organism>
<name>A0A7W4Q931_9GAMM</name>
<keyword evidence="3" id="KW-1185">Reference proteome</keyword>
<dbReference type="EMBL" id="JACJUD010000001">
    <property type="protein sequence ID" value="MBB2494264.1"/>
    <property type="molecule type" value="Genomic_DNA"/>
</dbReference>
<dbReference type="Proteomes" id="UP000542720">
    <property type="component" value="Unassembled WGS sequence"/>
</dbReference>
<evidence type="ECO:0000256" key="1">
    <source>
        <dbReference type="SAM" id="SignalP"/>
    </source>
</evidence>
<accession>A0A7W4Q931</accession>
<evidence type="ECO:0000313" key="2">
    <source>
        <dbReference type="EMBL" id="MBB2494264.1"/>
    </source>
</evidence>
<dbReference type="AlphaFoldDB" id="A0A7W4Q931"/>
<comment type="caution">
    <text evidence="2">The sequence shown here is derived from an EMBL/GenBank/DDBJ whole genome shotgun (WGS) entry which is preliminary data.</text>
</comment>
<feature type="chain" id="PRO_5031415965" description="DUF1036 domain-containing protein" evidence="1">
    <location>
        <begin position="19"/>
        <end position="318"/>
    </location>
</feature>
<feature type="signal peptide" evidence="1">
    <location>
        <begin position="1"/>
        <end position="18"/>
    </location>
</feature>
<keyword evidence="1" id="KW-0732">Signal</keyword>
<evidence type="ECO:0000313" key="3">
    <source>
        <dbReference type="Proteomes" id="UP000542720"/>
    </source>
</evidence>
<protein>
    <recommendedName>
        <fullName evidence="4">DUF1036 domain-containing protein</fullName>
    </recommendedName>
</protein>